<dbReference type="CDD" id="cd00593">
    <property type="entry name" value="RIBOc"/>
    <property type="match status" value="1"/>
</dbReference>
<gene>
    <name evidence="2" type="ORF">OBBRIDRAFT_718925</name>
</gene>
<organism evidence="2 3">
    <name type="scientific">Obba rivulosa</name>
    <dbReference type="NCBI Taxonomy" id="1052685"/>
    <lineage>
        <taxon>Eukaryota</taxon>
        <taxon>Fungi</taxon>
        <taxon>Dikarya</taxon>
        <taxon>Basidiomycota</taxon>
        <taxon>Agaricomycotina</taxon>
        <taxon>Agaricomycetes</taxon>
        <taxon>Polyporales</taxon>
        <taxon>Gelatoporiaceae</taxon>
        <taxon>Obba</taxon>
    </lineage>
</organism>
<sequence length="179" mass="19710">MKNGGTNLHTTIQESILALISHQHFNAALPPLTDATWAAILTPSPTRDMHNERLEFLGDALMYATIGRLLLAQIPDGSPHLYTCIRGALHSNRTFSRLAEKLDILAVSDSVLKALTLRTFGEGNPARLKNKPETKATADLFETIIAAYYLDRGFEALCEWVNDIYTPLIDAANAAFCAR</sequence>
<protein>
    <submittedName>
        <fullName evidence="2">Ribonuclease III</fullName>
    </submittedName>
</protein>
<dbReference type="PROSITE" id="PS00517">
    <property type="entry name" value="RNASE_3_1"/>
    <property type="match status" value="1"/>
</dbReference>
<dbReference type="SUPFAM" id="SSF69065">
    <property type="entry name" value="RNase III domain-like"/>
    <property type="match status" value="1"/>
</dbReference>
<dbReference type="AlphaFoldDB" id="A0A8E2DUJ4"/>
<dbReference type="GO" id="GO:0004525">
    <property type="term" value="F:ribonuclease III activity"/>
    <property type="evidence" value="ECO:0007669"/>
    <property type="project" value="InterPro"/>
</dbReference>
<dbReference type="EMBL" id="KV722332">
    <property type="protein sequence ID" value="OCH96060.1"/>
    <property type="molecule type" value="Genomic_DNA"/>
</dbReference>
<evidence type="ECO:0000313" key="3">
    <source>
        <dbReference type="Proteomes" id="UP000250043"/>
    </source>
</evidence>
<accession>A0A8E2DUJ4</accession>
<dbReference type="PROSITE" id="PS50142">
    <property type="entry name" value="RNASE_3_2"/>
    <property type="match status" value="1"/>
</dbReference>
<reference evidence="2 3" key="1">
    <citation type="submission" date="2016-07" db="EMBL/GenBank/DDBJ databases">
        <title>Draft genome of the white-rot fungus Obba rivulosa 3A-2.</title>
        <authorList>
            <consortium name="DOE Joint Genome Institute"/>
            <person name="Miettinen O."/>
            <person name="Riley R."/>
            <person name="Acob R."/>
            <person name="Barry K."/>
            <person name="Cullen D."/>
            <person name="De Vries R."/>
            <person name="Hainaut M."/>
            <person name="Hatakka A."/>
            <person name="Henrissat B."/>
            <person name="Hilden K."/>
            <person name="Kuo R."/>
            <person name="Labutti K."/>
            <person name="Lipzen A."/>
            <person name="Makela M.R."/>
            <person name="Sandor L."/>
            <person name="Spatafora J.W."/>
            <person name="Grigoriev I.V."/>
            <person name="Hibbett D.S."/>
        </authorList>
    </citation>
    <scope>NUCLEOTIDE SEQUENCE [LARGE SCALE GENOMIC DNA]</scope>
    <source>
        <strain evidence="2 3">3A-2</strain>
    </source>
</reference>
<dbReference type="Gene3D" id="1.10.1520.10">
    <property type="entry name" value="Ribonuclease III domain"/>
    <property type="match status" value="1"/>
</dbReference>
<name>A0A8E2DUJ4_9APHY</name>
<feature type="domain" description="RNase III" evidence="1">
    <location>
        <begin position="41"/>
        <end position="153"/>
    </location>
</feature>
<dbReference type="Proteomes" id="UP000250043">
    <property type="component" value="Unassembled WGS sequence"/>
</dbReference>
<dbReference type="InterPro" id="IPR000999">
    <property type="entry name" value="RNase_III_dom"/>
</dbReference>
<dbReference type="OrthoDB" id="416741at2759"/>
<dbReference type="Pfam" id="PF00636">
    <property type="entry name" value="Ribonuclease_3"/>
    <property type="match status" value="1"/>
</dbReference>
<dbReference type="InterPro" id="IPR036389">
    <property type="entry name" value="RNase_III_sf"/>
</dbReference>
<dbReference type="SMART" id="SM00535">
    <property type="entry name" value="RIBOc"/>
    <property type="match status" value="1"/>
</dbReference>
<evidence type="ECO:0000259" key="1">
    <source>
        <dbReference type="PROSITE" id="PS50142"/>
    </source>
</evidence>
<proteinExistence type="predicted"/>
<dbReference type="GO" id="GO:0006396">
    <property type="term" value="P:RNA processing"/>
    <property type="evidence" value="ECO:0007669"/>
    <property type="project" value="InterPro"/>
</dbReference>
<evidence type="ECO:0000313" key="2">
    <source>
        <dbReference type="EMBL" id="OCH96060.1"/>
    </source>
</evidence>
<keyword evidence="3" id="KW-1185">Reference proteome</keyword>